<organism evidence="2 3">
    <name type="scientific">Saguinus oedipus</name>
    <name type="common">Cotton-top tamarin</name>
    <name type="synonym">Oedipomidas oedipus</name>
    <dbReference type="NCBI Taxonomy" id="9490"/>
    <lineage>
        <taxon>Eukaryota</taxon>
        <taxon>Metazoa</taxon>
        <taxon>Chordata</taxon>
        <taxon>Craniata</taxon>
        <taxon>Vertebrata</taxon>
        <taxon>Euteleostomi</taxon>
        <taxon>Mammalia</taxon>
        <taxon>Eutheria</taxon>
        <taxon>Euarchontoglires</taxon>
        <taxon>Primates</taxon>
        <taxon>Haplorrhini</taxon>
        <taxon>Platyrrhini</taxon>
        <taxon>Cebidae</taxon>
        <taxon>Callitrichinae</taxon>
        <taxon>Saguinus</taxon>
    </lineage>
</organism>
<feature type="region of interest" description="Disordered" evidence="1">
    <location>
        <begin position="156"/>
        <end position="188"/>
    </location>
</feature>
<evidence type="ECO:0000256" key="1">
    <source>
        <dbReference type="SAM" id="MobiDB-lite"/>
    </source>
</evidence>
<protein>
    <submittedName>
        <fullName evidence="2">Uncharacterized protein</fullName>
    </submittedName>
</protein>
<gene>
    <name evidence="2" type="ORF">P7K49_030814</name>
</gene>
<evidence type="ECO:0000313" key="2">
    <source>
        <dbReference type="EMBL" id="KAK2091530.1"/>
    </source>
</evidence>
<proteinExistence type="predicted"/>
<comment type="caution">
    <text evidence="2">The sequence shown here is derived from an EMBL/GenBank/DDBJ whole genome shotgun (WGS) entry which is preliminary data.</text>
</comment>
<name>A0ABQ9U426_SAGOE</name>
<dbReference type="EMBL" id="JASSZA010000016">
    <property type="protein sequence ID" value="KAK2091530.1"/>
    <property type="molecule type" value="Genomic_DNA"/>
</dbReference>
<accession>A0ABQ9U426</accession>
<keyword evidence="3" id="KW-1185">Reference proteome</keyword>
<evidence type="ECO:0000313" key="3">
    <source>
        <dbReference type="Proteomes" id="UP001266305"/>
    </source>
</evidence>
<reference evidence="2 3" key="1">
    <citation type="submission" date="2023-05" db="EMBL/GenBank/DDBJ databases">
        <title>B98-5 Cell Line De Novo Hybrid Assembly: An Optical Mapping Approach.</title>
        <authorList>
            <person name="Kananen K."/>
            <person name="Auerbach J.A."/>
            <person name="Kautto E."/>
            <person name="Blachly J.S."/>
        </authorList>
    </citation>
    <scope>NUCLEOTIDE SEQUENCE [LARGE SCALE GENOMIC DNA]</scope>
    <source>
        <strain evidence="2">B95-8</strain>
        <tissue evidence="2">Cell line</tissue>
    </source>
</reference>
<dbReference type="Proteomes" id="UP001266305">
    <property type="component" value="Unassembled WGS sequence"/>
</dbReference>
<sequence length="188" mass="20825">MEEEEEENHWRLYCDEYRRENRNHGDHLIRPPLHDKPITLVEQIPACESSKVLLSGKMQRIADQPTVADVAVSPLGAYPVSAHNSSTYPGRPPTARFFTDAFENKLVPTSSGSEGLVGTNTTSRPDAAMLPGNKCRHILQKLYVTIYNLRSAADNRGSVKTPRELQLQDNEHGGVSGETQMGPDHAGH</sequence>